<organism evidence="3 4">
    <name type="scientific">Aspergillus homomorphus (strain CBS 101889)</name>
    <dbReference type="NCBI Taxonomy" id="1450537"/>
    <lineage>
        <taxon>Eukaryota</taxon>
        <taxon>Fungi</taxon>
        <taxon>Dikarya</taxon>
        <taxon>Ascomycota</taxon>
        <taxon>Pezizomycotina</taxon>
        <taxon>Eurotiomycetes</taxon>
        <taxon>Eurotiomycetidae</taxon>
        <taxon>Eurotiales</taxon>
        <taxon>Aspergillaceae</taxon>
        <taxon>Aspergillus</taxon>
        <taxon>Aspergillus subgen. Circumdati</taxon>
    </lineage>
</organism>
<keyword evidence="2" id="KW-0812">Transmembrane</keyword>
<dbReference type="GeneID" id="37194849"/>
<proteinExistence type="predicted"/>
<keyword evidence="4" id="KW-1185">Reference proteome</keyword>
<gene>
    <name evidence="3" type="ORF">BO97DRAFT_2091</name>
</gene>
<dbReference type="Proteomes" id="UP000248961">
    <property type="component" value="Unassembled WGS sequence"/>
</dbReference>
<dbReference type="AlphaFoldDB" id="A0A395IAD2"/>
<evidence type="ECO:0000256" key="2">
    <source>
        <dbReference type="SAM" id="Phobius"/>
    </source>
</evidence>
<protein>
    <submittedName>
        <fullName evidence="3">Uncharacterized protein</fullName>
    </submittedName>
</protein>
<keyword evidence="2" id="KW-0472">Membrane</keyword>
<reference evidence="3 4" key="1">
    <citation type="submission" date="2018-02" db="EMBL/GenBank/DDBJ databases">
        <title>The genomes of Aspergillus section Nigri reveals drivers in fungal speciation.</title>
        <authorList>
            <consortium name="DOE Joint Genome Institute"/>
            <person name="Vesth T.C."/>
            <person name="Nybo J."/>
            <person name="Theobald S."/>
            <person name="Brandl J."/>
            <person name="Frisvad J.C."/>
            <person name="Nielsen K.F."/>
            <person name="Lyhne E.K."/>
            <person name="Kogle M.E."/>
            <person name="Kuo A."/>
            <person name="Riley R."/>
            <person name="Clum A."/>
            <person name="Nolan M."/>
            <person name="Lipzen A."/>
            <person name="Salamov A."/>
            <person name="Henrissat B."/>
            <person name="Wiebenga A."/>
            <person name="De vries R.P."/>
            <person name="Grigoriev I.V."/>
            <person name="Mortensen U.H."/>
            <person name="Andersen M.R."/>
            <person name="Baker S.E."/>
        </authorList>
    </citation>
    <scope>NUCLEOTIDE SEQUENCE [LARGE SCALE GENOMIC DNA]</scope>
    <source>
        <strain evidence="3 4">CBS 101889</strain>
    </source>
</reference>
<name>A0A395IAD2_ASPHC</name>
<sequence>MGKGDHRGQAKCTKTNSAIRIHATAQPNHCDRNGKEVFNTRGNVKANRGKKKVVVKSQQARNRKGQPMRKETANPFDNSGHRNPQAQVVIPHLLFPLSLFPVPFPSFPFFFFFFFFLYLDLIFLISSMHCHPT</sequence>
<evidence type="ECO:0000313" key="4">
    <source>
        <dbReference type="Proteomes" id="UP000248961"/>
    </source>
</evidence>
<evidence type="ECO:0000313" key="3">
    <source>
        <dbReference type="EMBL" id="RAL17210.1"/>
    </source>
</evidence>
<accession>A0A395IAD2</accession>
<feature type="region of interest" description="Disordered" evidence="1">
    <location>
        <begin position="42"/>
        <end position="82"/>
    </location>
</feature>
<keyword evidence="2" id="KW-1133">Transmembrane helix</keyword>
<evidence type="ECO:0000256" key="1">
    <source>
        <dbReference type="SAM" id="MobiDB-lite"/>
    </source>
</evidence>
<dbReference type="EMBL" id="KZ824267">
    <property type="protein sequence ID" value="RAL17210.1"/>
    <property type="molecule type" value="Genomic_DNA"/>
</dbReference>
<dbReference type="VEuPathDB" id="FungiDB:BO97DRAFT_2091"/>
<dbReference type="RefSeq" id="XP_025556364.1">
    <property type="nucleotide sequence ID" value="XM_025690560.1"/>
</dbReference>
<feature type="transmembrane region" description="Helical" evidence="2">
    <location>
        <begin position="107"/>
        <end position="125"/>
    </location>
</feature>